<sequence>MPAWWRRVGVVAVALVSSMVGGCAGPGRELKAPCAPLAYAGDASCGPLKPVNAPPFDRVVEDG</sequence>
<accession>A0AB36R1K3</accession>
<dbReference type="PROSITE" id="PS51257">
    <property type="entry name" value="PROKAR_LIPOPROTEIN"/>
    <property type="match status" value="1"/>
</dbReference>
<name>A0AB36R1K3_9HYPH</name>
<protein>
    <recommendedName>
        <fullName evidence="3">Type IV secretion system protein VirB7</fullName>
    </recommendedName>
</protein>
<gene>
    <name evidence="1" type="ORF">CIT25_29575</name>
</gene>
<proteinExistence type="predicted"/>
<keyword evidence="2" id="KW-1185">Reference proteome</keyword>
<dbReference type="Proteomes" id="UP000216215">
    <property type="component" value="Unassembled WGS sequence"/>
</dbReference>
<dbReference type="EMBL" id="NPKI01000043">
    <property type="protein sequence ID" value="PAP98643.1"/>
    <property type="molecule type" value="Genomic_DNA"/>
</dbReference>
<evidence type="ECO:0000313" key="2">
    <source>
        <dbReference type="Proteomes" id="UP000216215"/>
    </source>
</evidence>
<evidence type="ECO:0008006" key="3">
    <source>
        <dbReference type="Google" id="ProtNLM"/>
    </source>
</evidence>
<reference evidence="2" key="1">
    <citation type="submission" date="2017-08" db="EMBL/GenBank/DDBJ databases">
        <title>Mesorhizobium wenxinae sp. nov., a novel rhizobial species isolated from root nodules of chickpea (Cicer arietinum L.).</title>
        <authorList>
            <person name="Zhang J."/>
        </authorList>
    </citation>
    <scope>NUCLEOTIDE SEQUENCE [LARGE SCALE GENOMIC DNA]</scope>
    <source>
        <strain evidence="2">USDA 3392</strain>
    </source>
</reference>
<comment type="caution">
    <text evidence="1">The sequence shown here is derived from an EMBL/GenBank/DDBJ whole genome shotgun (WGS) entry which is preliminary data.</text>
</comment>
<dbReference type="AlphaFoldDB" id="A0AB36R1K3"/>
<evidence type="ECO:0000313" key="1">
    <source>
        <dbReference type="EMBL" id="PAP98643.1"/>
    </source>
</evidence>
<dbReference type="RefSeq" id="WP_095488717.1">
    <property type="nucleotide sequence ID" value="NZ_CP088152.1"/>
</dbReference>
<organism evidence="1 2">
    <name type="scientific">Mesorhizobium mediterraneum</name>
    <dbReference type="NCBI Taxonomy" id="43617"/>
    <lineage>
        <taxon>Bacteria</taxon>
        <taxon>Pseudomonadati</taxon>
        <taxon>Pseudomonadota</taxon>
        <taxon>Alphaproteobacteria</taxon>
        <taxon>Hyphomicrobiales</taxon>
        <taxon>Phyllobacteriaceae</taxon>
        <taxon>Mesorhizobium</taxon>
    </lineage>
</organism>